<dbReference type="Pfam" id="PF16213">
    <property type="entry name" value="DCB"/>
    <property type="match status" value="1"/>
</dbReference>
<organism evidence="6 7">
    <name type="scientific">Malassezia globosa (strain ATCC MYA-4612 / CBS 7966)</name>
    <name type="common">Dandruff-associated fungus</name>
    <dbReference type="NCBI Taxonomy" id="425265"/>
    <lineage>
        <taxon>Eukaryota</taxon>
        <taxon>Fungi</taxon>
        <taxon>Dikarya</taxon>
        <taxon>Basidiomycota</taxon>
        <taxon>Ustilaginomycotina</taxon>
        <taxon>Malasseziomycetes</taxon>
        <taxon>Malasseziales</taxon>
        <taxon>Malasseziaceae</taxon>
        <taxon>Malassezia</taxon>
    </lineage>
</organism>
<accession>A8PWB2</accession>
<dbReference type="STRING" id="425265.A8PWB2"/>
<dbReference type="EMBL" id="AAYY01000003">
    <property type="protein sequence ID" value="EDP44579.1"/>
    <property type="molecule type" value="Genomic_DNA"/>
</dbReference>
<dbReference type="FunCoup" id="A8PWB2">
    <property type="interactions" value="419"/>
</dbReference>
<comment type="caution">
    <text evidence="6">The sequence shown here is derived from an EMBL/GenBank/DDBJ whole genome shotgun (WGS) entry which is preliminary data.</text>
</comment>
<dbReference type="OrthoDB" id="1470350at2759"/>
<dbReference type="OMA" id="ANGTLWD"/>
<proteinExistence type="predicted"/>
<dbReference type="InterPro" id="IPR032629">
    <property type="entry name" value="DCB_dom"/>
</dbReference>
<dbReference type="RefSeq" id="XP_001731793.1">
    <property type="nucleotide sequence ID" value="XM_001731741.1"/>
</dbReference>
<keyword evidence="1" id="KW-0813">Transport</keyword>
<keyword evidence="7" id="KW-1185">Reference proteome</keyword>
<sequence>MAAELQALVAETRRKYPDVKQAAEQLLQQWQTDAARTTTELQTSRDPATHALLQMIVLACDTRAPKVIQMSLSLLQRSIPPRLFPDSALPTIVDTLHKLLSAPGRADVEVQLKILQTVSVLLATYASVTSTLLSRALMLCFTLYEHSRVAVVSSTAAATLRQDIMMVFDKVHEEDRFFDSIATEDAAATAPLPAHTAQLPSGPITLFPFAADAYQLLNDLCALADGQAAEFLPLQTLSKPFVLELLESVLTSQAALLTRTRHPELVYVLRSAACPFLLKALSEAPSSFSVYIRIVRLVRLLLLEFSEEVILEVEMLLRALLDTCDEKHALWQRVLAWETIDALCADRIFIERVWNSFDGRTDVPPETSHRPASSPMSVDVPSPTSMQAHLPASPSPPRICVLQSVVKHVQQNARKARTVLQIDDALAAALEQRPDVPPSPMRRSVSNTFYDAAVAGVRSAAEGLLSTKAEEPLVGTSVPAIPLLDQLDKTETPLVGSQALPTTYLPYLILQALVHVAHALAVVPMPQQADMLSAYMRAINEGLTVFLTVQGSDAFFEQTLQALAHLAHAAGVAACTKERDLVLATLCDIAVPSAAYSGQALAPRNLAAQAALAYVCEALGSRLDMRWRALLQCVCQALVCLRKSDESAQMPAETPWFAEHLRLSVGAMHWLTPATLDRLPCLLRGVFVSAAKLDDAALDTFACVYVDLVMDRVHEAHVSNELAHVMLVQVERFVRASAARIAARMPSGPWLSVQKLLRLMSDENVDAVRRTTTAHIWDAAMYAIWSVLPMEAHQQQRWVLEALAQQGILDRRVQAGDVHVRHAAISTVYKVLETHAHVLRDGWEHVFDMCEAAAQDASDIRAAGLSPVPCLRSAFACIQLVCTSHLNTLKEADLLRCINALPSFSRQTEDVAMALKANGTLWDLTESIEQRDRTHTPELWLVLLTRLRDVAQVSNENVAECALANLFQVLVQYHKSFDLHEWQRVLMDVLLPLVEAEQVQPRAFQGTARVMAMVPALRADVAWPAMWTRWLTAVERAVRERQDQLDVVHAALEALHATLRVQEQHAWWHDTWPTVVRLCDVHASIDTLRSLLPRGYVAHAVCTSSMHGHEC</sequence>
<keyword evidence="2" id="KW-0653">Protein transport</keyword>
<dbReference type="Proteomes" id="UP000008837">
    <property type="component" value="Unassembled WGS sequence"/>
</dbReference>
<dbReference type="InterPro" id="IPR016024">
    <property type="entry name" value="ARM-type_fold"/>
</dbReference>
<dbReference type="KEGG" id="mgl:MGL_1061"/>
<evidence type="ECO:0000256" key="1">
    <source>
        <dbReference type="ARBA" id="ARBA00022448"/>
    </source>
</evidence>
<evidence type="ECO:0000313" key="6">
    <source>
        <dbReference type="EMBL" id="EDP44579.1"/>
    </source>
</evidence>
<evidence type="ECO:0000313" key="7">
    <source>
        <dbReference type="Proteomes" id="UP000008837"/>
    </source>
</evidence>
<dbReference type="AlphaFoldDB" id="A8PWB2"/>
<dbReference type="GeneID" id="5856098"/>
<name>A8PWB2_MALGO</name>
<evidence type="ECO:0000256" key="3">
    <source>
        <dbReference type="SAM" id="MobiDB-lite"/>
    </source>
</evidence>
<dbReference type="SUPFAM" id="SSF48371">
    <property type="entry name" value="ARM repeat"/>
    <property type="match status" value="1"/>
</dbReference>
<evidence type="ECO:0000259" key="5">
    <source>
        <dbReference type="Pfam" id="PF16213"/>
    </source>
</evidence>
<protein>
    <submittedName>
        <fullName evidence="6">Uncharacterized protein</fullName>
    </submittedName>
</protein>
<dbReference type="Pfam" id="PF12783">
    <property type="entry name" value="Sec7-like_HUS"/>
    <property type="match status" value="1"/>
</dbReference>
<evidence type="ECO:0000259" key="4">
    <source>
        <dbReference type="Pfam" id="PF12783"/>
    </source>
</evidence>
<reference evidence="6 7" key="1">
    <citation type="journal article" date="2007" name="Proc. Natl. Acad. Sci. U.S.A.">
        <title>Dandruff-associated Malassezia genomes reveal convergent and divergent virulence traits shared with plant and human fungal pathogens.</title>
        <authorList>
            <person name="Xu J."/>
            <person name="Saunders C.W."/>
            <person name="Hu P."/>
            <person name="Grant R.A."/>
            <person name="Boekhout T."/>
            <person name="Kuramae E.E."/>
            <person name="Kronstad J.W."/>
            <person name="Deangelis Y.M."/>
            <person name="Reeder N.L."/>
            <person name="Johnstone K.R."/>
            <person name="Leland M."/>
            <person name="Fieno A.M."/>
            <person name="Begley W.M."/>
            <person name="Sun Y."/>
            <person name="Lacey M.P."/>
            <person name="Chaudhary T."/>
            <person name="Keough T."/>
            <person name="Chu L."/>
            <person name="Sears R."/>
            <person name="Yuan B."/>
            <person name="Dawson T.L.Jr."/>
        </authorList>
    </citation>
    <scope>NUCLEOTIDE SEQUENCE [LARGE SCALE GENOMIC DNA]</scope>
    <source>
        <strain evidence="7">ATCC MYA-4612 / CBS 7966</strain>
    </source>
</reference>
<gene>
    <name evidence="6" type="ORF">MGL_1061</name>
</gene>
<feature type="region of interest" description="Disordered" evidence="3">
    <location>
        <begin position="361"/>
        <end position="391"/>
    </location>
</feature>
<dbReference type="GO" id="GO:0005794">
    <property type="term" value="C:Golgi apparatus"/>
    <property type="evidence" value="ECO:0007669"/>
    <property type="project" value="UniProtKB-ARBA"/>
</dbReference>
<dbReference type="VEuPathDB" id="FungiDB:MGL_1061"/>
<dbReference type="GO" id="GO:0015031">
    <property type="term" value="P:protein transport"/>
    <property type="evidence" value="ECO:0007669"/>
    <property type="project" value="UniProtKB-KW"/>
</dbReference>
<feature type="compositionally biased region" description="Polar residues" evidence="3">
    <location>
        <begin position="370"/>
        <end position="387"/>
    </location>
</feature>
<dbReference type="InterPro" id="IPR032691">
    <property type="entry name" value="Mon2/Sec7/BIG1-like_HUS"/>
</dbReference>
<feature type="domain" description="Mon2/Sec7/BIG1-like HUS" evidence="4">
    <location>
        <begin position="210"/>
        <end position="361"/>
    </location>
</feature>
<dbReference type="InParanoid" id="A8PWB2"/>
<evidence type="ECO:0000256" key="2">
    <source>
        <dbReference type="ARBA" id="ARBA00022927"/>
    </source>
</evidence>
<feature type="domain" description="Mon2/Sec7/BIG1-like dimerisation and cyclophilin-binding" evidence="5">
    <location>
        <begin position="3"/>
        <end position="175"/>
    </location>
</feature>